<dbReference type="AlphaFoldDB" id="A0A1I7UJA6"/>
<protein>
    <submittedName>
        <fullName evidence="3">Uncharacterized protein</fullName>
    </submittedName>
</protein>
<accession>A0A1I7UJA6</accession>
<organism evidence="2 3">
    <name type="scientific">Caenorhabditis tropicalis</name>
    <dbReference type="NCBI Taxonomy" id="1561998"/>
    <lineage>
        <taxon>Eukaryota</taxon>
        <taxon>Metazoa</taxon>
        <taxon>Ecdysozoa</taxon>
        <taxon>Nematoda</taxon>
        <taxon>Chromadorea</taxon>
        <taxon>Rhabditida</taxon>
        <taxon>Rhabditina</taxon>
        <taxon>Rhabditomorpha</taxon>
        <taxon>Rhabditoidea</taxon>
        <taxon>Rhabditidae</taxon>
        <taxon>Peloderinae</taxon>
        <taxon>Caenorhabditis</taxon>
    </lineage>
</organism>
<feature type="signal peptide" evidence="1">
    <location>
        <begin position="1"/>
        <end position="16"/>
    </location>
</feature>
<keyword evidence="1" id="KW-0732">Signal</keyword>
<sequence>MIILCLLLLLALPSEATDHFYMHGYFDCALDLFRYHMVIWERDYWDWDDPLSHYAPRYSRAPHYFEINFEANGDQQWSTGYDLYARIIHDCNTTNIGKHHLLLNVELGHYRMGANYTIQTVIPVTDKGEQTTEIIGRRLV</sequence>
<evidence type="ECO:0000313" key="2">
    <source>
        <dbReference type="Proteomes" id="UP000095282"/>
    </source>
</evidence>
<proteinExistence type="predicted"/>
<keyword evidence="2" id="KW-1185">Reference proteome</keyword>
<dbReference type="WBParaSite" id="Csp11.Scaffold629.g9890.t1">
    <property type="protein sequence ID" value="Csp11.Scaffold629.g9890.t1"/>
    <property type="gene ID" value="Csp11.Scaffold629.g9890"/>
</dbReference>
<evidence type="ECO:0000313" key="3">
    <source>
        <dbReference type="WBParaSite" id="Csp11.Scaffold629.g9890.t1"/>
    </source>
</evidence>
<evidence type="ECO:0000256" key="1">
    <source>
        <dbReference type="SAM" id="SignalP"/>
    </source>
</evidence>
<name>A0A1I7UJA6_9PELO</name>
<dbReference type="PANTHER" id="PTHR21479:SF25">
    <property type="entry name" value="APYRASE-RELATED"/>
    <property type="match status" value="1"/>
</dbReference>
<reference evidence="3" key="1">
    <citation type="submission" date="2016-11" db="UniProtKB">
        <authorList>
            <consortium name="WormBaseParasite"/>
        </authorList>
    </citation>
    <scope>IDENTIFICATION</scope>
</reference>
<feature type="chain" id="PRO_5009308988" evidence="1">
    <location>
        <begin position="17"/>
        <end position="140"/>
    </location>
</feature>
<dbReference type="PANTHER" id="PTHR21479">
    <property type="match status" value="1"/>
</dbReference>
<dbReference type="Proteomes" id="UP000095282">
    <property type="component" value="Unplaced"/>
</dbReference>